<dbReference type="PROSITE" id="PS51257">
    <property type="entry name" value="PROKAR_LIPOPROTEIN"/>
    <property type="match status" value="1"/>
</dbReference>
<dbReference type="EMBL" id="JAENRR010000019">
    <property type="protein sequence ID" value="MBK3517642.1"/>
    <property type="molecule type" value="Genomic_DNA"/>
</dbReference>
<proteinExistence type="predicted"/>
<comment type="caution">
    <text evidence="1">The sequence shown here is derived from an EMBL/GenBank/DDBJ whole genome shotgun (WGS) entry which is preliminary data.</text>
</comment>
<evidence type="ECO:0008006" key="3">
    <source>
        <dbReference type="Google" id="ProtNLM"/>
    </source>
</evidence>
<gene>
    <name evidence="1" type="ORF">JIV24_09895</name>
</gene>
<evidence type="ECO:0000313" key="1">
    <source>
        <dbReference type="EMBL" id="MBK3517642.1"/>
    </source>
</evidence>
<sequence>MLSSTSKTFLFICTVLLLSCDPTTYITQKNHFKYSYSVNEVNTPDFPFSDTKEQNPVKISFPKQDAFSLHLSTHSCGGAYSADLDGTINFTNTNCSSNCCETDWDYYMITLIKKVSHYEGDPESTSLILFINNTNYLVLELDEQYRTKQQSS</sequence>
<evidence type="ECO:0000313" key="2">
    <source>
        <dbReference type="Proteomes" id="UP000605676"/>
    </source>
</evidence>
<keyword evidence="2" id="KW-1185">Reference proteome</keyword>
<organism evidence="1 2">
    <name type="scientific">Carboxylicivirga marina</name>
    <dbReference type="NCBI Taxonomy" id="2800988"/>
    <lineage>
        <taxon>Bacteria</taxon>
        <taxon>Pseudomonadati</taxon>
        <taxon>Bacteroidota</taxon>
        <taxon>Bacteroidia</taxon>
        <taxon>Marinilabiliales</taxon>
        <taxon>Marinilabiliaceae</taxon>
        <taxon>Carboxylicivirga</taxon>
    </lineage>
</organism>
<accession>A0ABS1HJB5</accession>
<dbReference type="Proteomes" id="UP000605676">
    <property type="component" value="Unassembled WGS sequence"/>
</dbReference>
<name>A0ABS1HJB5_9BACT</name>
<dbReference type="RefSeq" id="WP_200464872.1">
    <property type="nucleotide sequence ID" value="NZ_JAENRR010000019.1"/>
</dbReference>
<protein>
    <recommendedName>
        <fullName evidence="3">META domain-containing protein</fullName>
    </recommendedName>
</protein>
<reference evidence="1 2" key="1">
    <citation type="submission" date="2021-01" db="EMBL/GenBank/DDBJ databases">
        <title>Carboxyliciviraga sp.nov., isolated from coastal sediments.</title>
        <authorList>
            <person name="Lu D."/>
            <person name="Zhang T."/>
        </authorList>
    </citation>
    <scope>NUCLEOTIDE SEQUENCE [LARGE SCALE GENOMIC DNA]</scope>
    <source>
        <strain evidence="1 2">N1Y132</strain>
    </source>
</reference>